<protein>
    <recommendedName>
        <fullName evidence="3">DUF433 domain-containing protein</fullName>
    </recommendedName>
</protein>
<evidence type="ECO:0008006" key="3">
    <source>
        <dbReference type="Google" id="ProtNLM"/>
    </source>
</evidence>
<sequence length="51" mass="6135">MTVKAYTREMIIKWHRNHYTIDEIAPLIPFATREEIEAIIATYETQREGRQ</sequence>
<dbReference type="EMBL" id="MWWV01000006">
    <property type="protein sequence ID" value="OZG57840.1"/>
    <property type="molecule type" value="Genomic_DNA"/>
</dbReference>
<evidence type="ECO:0000313" key="2">
    <source>
        <dbReference type="Proteomes" id="UP000216444"/>
    </source>
</evidence>
<dbReference type="AlphaFoldDB" id="A0A261FF84"/>
<reference evidence="1 2" key="1">
    <citation type="journal article" date="2017" name="BMC Genomics">
        <title>Comparative genomic and phylogenomic analyses of the Bifidobacteriaceae family.</title>
        <authorList>
            <person name="Lugli G.A."/>
            <person name="Milani C."/>
            <person name="Turroni F."/>
            <person name="Duranti S."/>
            <person name="Mancabelli L."/>
            <person name="Mangifesta M."/>
            <person name="Ferrario C."/>
            <person name="Modesto M."/>
            <person name="Mattarelli P."/>
            <person name="Jiri K."/>
            <person name="van Sinderen D."/>
            <person name="Ventura M."/>
        </authorList>
    </citation>
    <scope>NUCLEOTIDE SEQUENCE [LARGE SCALE GENOMIC DNA]</scope>
    <source>
        <strain evidence="1 2">DSM 100201</strain>
    </source>
</reference>
<dbReference type="Proteomes" id="UP000216444">
    <property type="component" value="Unassembled WGS sequence"/>
</dbReference>
<keyword evidence="2" id="KW-1185">Reference proteome</keyword>
<evidence type="ECO:0000313" key="1">
    <source>
        <dbReference type="EMBL" id="OZG57840.1"/>
    </source>
</evidence>
<dbReference type="RefSeq" id="WP_143248883.1">
    <property type="nucleotide sequence ID" value="NZ_MWWV01000006.1"/>
</dbReference>
<name>A0A261FF84_9BIFI</name>
<gene>
    <name evidence="1" type="ORF">BTIS_1081</name>
</gene>
<proteinExistence type="predicted"/>
<comment type="caution">
    <text evidence="1">The sequence shown here is derived from an EMBL/GenBank/DDBJ whole genome shotgun (WGS) entry which is preliminary data.</text>
</comment>
<organism evidence="1 2">
    <name type="scientific">Bifidobacterium tissieri</name>
    <dbReference type="NCBI Taxonomy" id="1630162"/>
    <lineage>
        <taxon>Bacteria</taxon>
        <taxon>Bacillati</taxon>
        <taxon>Actinomycetota</taxon>
        <taxon>Actinomycetes</taxon>
        <taxon>Bifidobacteriales</taxon>
        <taxon>Bifidobacteriaceae</taxon>
        <taxon>Bifidobacterium</taxon>
    </lineage>
</organism>
<accession>A0A261FF84</accession>